<dbReference type="PANTHER" id="PTHR30349">
    <property type="entry name" value="PHAGE INTEGRASE-RELATED"/>
    <property type="match status" value="1"/>
</dbReference>
<feature type="domain" description="Tyr recombinase" evidence="7">
    <location>
        <begin position="193"/>
        <end position="438"/>
    </location>
</feature>
<dbReference type="GO" id="GO:0015074">
    <property type="term" value="P:DNA integration"/>
    <property type="evidence" value="ECO:0007669"/>
    <property type="project" value="InterPro"/>
</dbReference>
<evidence type="ECO:0000256" key="6">
    <source>
        <dbReference type="PROSITE-ProRule" id="PRU01248"/>
    </source>
</evidence>
<dbReference type="RefSeq" id="WP_244052971.1">
    <property type="nucleotide sequence ID" value="NZ_BQNJ01000002.1"/>
</dbReference>
<dbReference type="Gene3D" id="1.10.443.10">
    <property type="entry name" value="Intergrase catalytic core"/>
    <property type="match status" value="1"/>
</dbReference>
<dbReference type="PANTHER" id="PTHR30349:SF91">
    <property type="entry name" value="INTA PROTEIN"/>
    <property type="match status" value="1"/>
</dbReference>
<dbReference type="PROSITE" id="PS51898">
    <property type="entry name" value="TYR_RECOMBINASE"/>
    <property type="match status" value="1"/>
</dbReference>
<proteinExistence type="inferred from homology"/>
<sequence>MASIRQRGDSYQVTVSNGRRADGTQIIETDTYTPEPGMTKRQIEKALNEFVVDFERDVKSGQNVKGKRMTFEQLTKQFLKDTKPTGNEERDTLAITTWSSYKSDLEHRINPRIGHLKIIDIIPKTLKEYSESLRQDGARLDSKPGGMSESTISRDCAVISSILSYAVGEGLLSLNPIIYAGRQSKGRRAKKEYKVDYLTIEQVKRLLWALDNPIPIKHKAHDQVDDTGKPYHVPEYTQVWRLPLKWRAYFYLALFVGDRRGENISFTWEDIDLETGTVNIDKSTAYVDRQIIHKSTKTYKSRCPIVPPVVTGILKQWKSEQQQQSLERGTAWIGCHGKDFDKNYIFTQENGKQMHPSSPYHQFKRIIRLYNENIAEDEDHMIPPNATQHDLRHTAASILISNNMDPRSVAGVLGHSNASTTLNIYAYFFKTKNQEAADIMADTLLQSSTS</sequence>
<evidence type="ECO:0008006" key="11">
    <source>
        <dbReference type="Google" id="ProtNLM"/>
    </source>
</evidence>
<dbReference type="InterPro" id="IPR011010">
    <property type="entry name" value="DNA_brk_join_enz"/>
</dbReference>
<comment type="function">
    <text evidence="1">Site-specific tyrosine recombinase, which acts by catalyzing the cutting and rejoining of the recombining DNA molecules.</text>
</comment>
<comment type="similarity">
    <text evidence="2">Belongs to the 'phage' integrase family.</text>
</comment>
<dbReference type="SUPFAM" id="SSF56349">
    <property type="entry name" value="DNA breaking-rejoining enzymes"/>
    <property type="match status" value="1"/>
</dbReference>
<organism evidence="9 10">
    <name type="scientific">Hungatella hathewayi</name>
    <dbReference type="NCBI Taxonomy" id="154046"/>
    <lineage>
        <taxon>Bacteria</taxon>
        <taxon>Bacillati</taxon>
        <taxon>Bacillota</taxon>
        <taxon>Clostridia</taxon>
        <taxon>Lachnospirales</taxon>
        <taxon>Lachnospiraceae</taxon>
        <taxon>Hungatella</taxon>
    </lineage>
</organism>
<name>A0AA37JKS7_9FIRM</name>
<evidence type="ECO:0000259" key="8">
    <source>
        <dbReference type="PROSITE" id="PS51900"/>
    </source>
</evidence>
<dbReference type="Proteomes" id="UP001055091">
    <property type="component" value="Unassembled WGS sequence"/>
</dbReference>
<dbReference type="Pfam" id="PF00589">
    <property type="entry name" value="Phage_integrase"/>
    <property type="match status" value="1"/>
</dbReference>
<evidence type="ECO:0000256" key="3">
    <source>
        <dbReference type="ARBA" id="ARBA00022908"/>
    </source>
</evidence>
<dbReference type="InterPro" id="IPR044068">
    <property type="entry name" value="CB"/>
</dbReference>
<dbReference type="InterPro" id="IPR013762">
    <property type="entry name" value="Integrase-like_cat_sf"/>
</dbReference>
<evidence type="ECO:0000313" key="9">
    <source>
        <dbReference type="EMBL" id="GKH02817.1"/>
    </source>
</evidence>
<keyword evidence="4 6" id="KW-0238">DNA-binding</keyword>
<dbReference type="GO" id="GO:0003677">
    <property type="term" value="F:DNA binding"/>
    <property type="evidence" value="ECO:0007669"/>
    <property type="project" value="UniProtKB-UniRule"/>
</dbReference>
<feature type="domain" description="Core-binding (CB)" evidence="8">
    <location>
        <begin position="69"/>
        <end position="167"/>
    </location>
</feature>
<evidence type="ECO:0000256" key="2">
    <source>
        <dbReference type="ARBA" id="ARBA00008857"/>
    </source>
</evidence>
<evidence type="ECO:0000313" key="10">
    <source>
        <dbReference type="Proteomes" id="UP001055091"/>
    </source>
</evidence>
<dbReference type="InterPro" id="IPR050090">
    <property type="entry name" value="Tyrosine_recombinase_XerCD"/>
</dbReference>
<dbReference type="InterPro" id="IPR002104">
    <property type="entry name" value="Integrase_catalytic"/>
</dbReference>
<keyword evidence="3" id="KW-0229">DNA integration</keyword>
<dbReference type="InterPro" id="IPR010998">
    <property type="entry name" value="Integrase_recombinase_N"/>
</dbReference>
<dbReference type="Gene3D" id="1.10.150.130">
    <property type="match status" value="1"/>
</dbReference>
<dbReference type="CDD" id="cd01189">
    <property type="entry name" value="INT_ICEBs1_C_like"/>
    <property type="match status" value="1"/>
</dbReference>
<accession>A0AA37JKS7</accession>
<evidence type="ECO:0000256" key="5">
    <source>
        <dbReference type="ARBA" id="ARBA00023172"/>
    </source>
</evidence>
<gene>
    <name evidence="9" type="ORF">CE91St55_47980</name>
</gene>
<evidence type="ECO:0000256" key="4">
    <source>
        <dbReference type="ARBA" id="ARBA00023125"/>
    </source>
</evidence>
<dbReference type="InterPro" id="IPR004107">
    <property type="entry name" value="Integrase_SAM-like_N"/>
</dbReference>
<comment type="caution">
    <text evidence="9">The sequence shown here is derived from an EMBL/GenBank/DDBJ whole genome shotgun (WGS) entry which is preliminary data.</text>
</comment>
<keyword evidence="5" id="KW-0233">DNA recombination</keyword>
<dbReference type="GO" id="GO:0006310">
    <property type="term" value="P:DNA recombination"/>
    <property type="evidence" value="ECO:0007669"/>
    <property type="project" value="UniProtKB-KW"/>
</dbReference>
<dbReference type="EMBL" id="BQNJ01000002">
    <property type="protein sequence ID" value="GKH02817.1"/>
    <property type="molecule type" value="Genomic_DNA"/>
</dbReference>
<dbReference type="PROSITE" id="PS51900">
    <property type="entry name" value="CB"/>
    <property type="match status" value="1"/>
</dbReference>
<dbReference type="Pfam" id="PF14659">
    <property type="entry name" value="Phage_int_SAM_3"/>
    <property type="match status" value="1"/>
</dbReference>
<reference evidence="9" key="1">
    <citation type="submission" date="2022-01" db="EMBL/GenBank/DDBJ databases">
        <title>Novel bile acid biosynthetic pathways are enriched in the microbiome of centenarians.</title>
        <authorList>
            <person name="Sato Y."/>
            <person name="Atarashi K."/>
            <person name="Plichta R.D."/>
            <person name="Arai Y."/>
            <person name="Sasajima S."/>
            <person name="Kearney M.S."/>
            <person name="Suda W."/>
            <person name="Takeshita K."/>
            <person name="Sasaki T."/>
            <person name="Okamoto S."/>
            <person name="Skelly N.A."/>
            <person name="Okamura Y."/>
            <person name="Vlamakis H."/>
            <person name="Li Y."/>
            <person name="Tanoue T."/>
            <person name="Takei H."/>
            <person name="Nittono H."/>
            <person name="Narushima S."/>
            <person name="Irie J."/>
            <person name="Itoh H."/>
            <person name="Moriya K."/>
            <person name="Sugiura Y."/>
            <person name="Suematsu M."/>
            <person name="Moritoki N."/>
            <person name="Shibata S."/>
            <person name="Littman R.D."/>
            <person name="Fischbach A.M."/>
            <person name="Uwamino Y."/>
            <person name="Inoue T."/>
            <person name="Honda A."/>
            <person name="Hattori M."/>
            <person name="Murai T."/>
            <person name="Xavier J.R."/>
            <person name="Hirose N."/>
            <person name="Honda K."/>
        </authorList>
    </citation>
    <scope>NUCLEOTIDE SEQUENCE</scope>
    <source>
        <strain evidence="9">CE91-St55</strain>
    </source>
</reference>
<dbReference type="AlphaFoldDB" id="A0AA37JKS7"/>
<evidence type="ECO:0000259" key="7">
    <source>
        <dbReference type="PROSITE" id="PS51898"/>
    </source>
</evidence>
<evidence type="ECO:0000256" key="1">
    <source>
        <dbReference type="ARBA" id="ARBA00003283"/>
    </source>
</evidence>
<protein>
    <recommendedName>
        <fullName evidence="11">Site-specific integrase</fullName>
    </recommendedName>
</protein>